<dbReference type="PROSITE" id="PS51752">
    <property type="entry name" value="JACALIN_LECTIN"/>
    <property type="match status" value="1"/>
</dbReference>
<name>K7FD84_PELSI</name>
<dbReference type="AlphaFoldDB" id="K7FD84"/>
<dbReference type="GeneTree" id="ENSGT00940000164478"/>
<dbReference type="STRING" id="13735.ENSPSIP00000005994"/>
<sequence length="153" mass="16799">HSALQLLPSALVSLFLSLPGHKRHSFSGEYGSGSGTPFSYSGLHRRGVITALLLWEYSCSYIAGGASIQLQFAYTWGQVFGGERGTKHEVSLLRGERITQVSGKHSTYIYQLIVSTNKGRIFFFGQPYGVSFNAIPEEPVEFLDFITGHHNGA</sequence>
<dbReference type="Gene3D" id="2.100.10.30">
    <property type="entry name" value="Jacalin-like lectin domain"/>
    <property type="match status" value="1"/>
</dbReference>
<reference evidence="4" key="3">
    <citation type="submission" date="2025-08" db="UniProtKB">
        <authorList>
            <consortium name="Ensembl"/>
        </authorList>
    </citation>
    <scope>IDENTIFICATION</scope>
</reference>
<dbReference type="InterPro" id="IPR052321">
    <property type="entry name" value="PolyBind_ProtTraffic"/>
</dbReference>
<dbReference type="OMA" id="QNSFNMY"/>
<evidence type="ECO:0000313" key="5">
    <source>
        <dbReference type="Proteomes" id="UP000007267"/>
    </source>
</evidence>
<evidence type="ECO:0000256" key="2">
    <source>
        <dbReference type="ARBA" id="ARBA00022734"/>
    </source>
</evidence>
<dbReference type="InterPro" id="IPR036404">
    <property type="entry name" value="Jacalin-like_lectin_dom_sf"/>
</dbReference>
<evidence type="ECO:0000259" key="3">
    <source>
        <dbReference type="PROSITE" id="PS51752"/>
    </source>
</evidence>
<dbReference type="SMART" id="SM00915">
    <property type="entry name" value="Jacalin"/>
    <property type="match status" value="1"/>
</dbReference>
<dbReference type="SUPFAM" id="SSF51101">
    <property type="entry name" value="Mannose-binding lectins"/>
    <property type="match status" value="1"/>
</dbReference>
<reference evidence="4" key="4">
    <citation type="submission" date="2025-09" db="UniProtKB">
        <authorList>
            <consortium name="Ensembl"/>
        </authorList>
    </citation>
    <scope>IDENTIFICATION</scope>
</reference>
<feature type="domain" description="Jacalin-type lectin" evidence="3">
    <location>
        <begin position="24"/>
        <end position="153"/>
    </location>
</feature>
<dbReference type="EMBL" id="AGCU01097222">
    <property type="status" value="NOT_ANNOTATED_CDS"/>
    <property type="molecule type" value="Genomic_DNA"/>
</dbReference>
<dbReference type="eggNOG" id="ENOG502S4MA">
    <property type="taxonomic scope" value="Eukaryota"/>
</dbReference>
<dbReference type="Proteomes" id="UP000007267">
    <property type="component" value="Unassembled WGS sequence"/>
</dbReference>
<dbReference type="PANTHER" id="PTHR33589:SF3">
    <property type="entry name" value="ZYMOGEN GRANULE MEMBRANE PROTEIN 16-LIKE"/>
    <property type="match status" value="1"/>
</dbReference>
<reference evidence="5" key="2">
    <citation type="journal article" date="2013" name="Nat. Genet.">
        <title>The draft genomes of soft-shell turtle and green sea turtle yield insights into the development and evolution of the turtle-specific body plan.</title>
        <authorList>
            <person name="Wang Z."/>
            <person name="Pascual-Anaya J."/>
            <person name="Zadissa A."/>
            <person name="Li W."/>
            <person name="Niimura Y."/>
            <person name="Huang Z."/>
            <person name="Li C."/>
            <person name="White S."/>
            <person name="Xiong Z."/>
            <person name="Fang D."/>
            <person name="Wang B."/>
            <person name="Ming Y."/>
            <person name="Chen Y."/>
            <person name="Zheng Y."/>
            <person name="Kuraku S."/>
            <person name="Pignatelli M."/>
            <person name="Herrero J."/>
            <person name="Beal K."/>
            <person name="Nozawa M."/>
            <person name="Li Q."/>
            <person name="Wang J."/>
            <person name="Zhang H."/>
            <person name="Yu L."/>
            <person name="Shigenobu S."/>
            <person name="Wang J."/>
            <person name="Liu J."/>
            <person name="Flicek P."/>
            <person name="Searle S."/>
            <person name="Wang J."/>
            <person name="Kuratani S."/>
            <person name="Yin Y."/>
            <person name="Aken B."/>
            <person name="Zhang G."/>
            <person name="Irie N."/>
        </authorList>
    </citation>
    <scope>NUCLEOTIDE SEQUENCE [LARGE SCALE GENOMIC DNA]</scope>
    <source>
        <strain evidence="5">Daiwa-1</strain>
    </source>
</reference>
<accession>K7FD84</accession>
<reference evidence="5" key="1">
    <citation type="submission" date="2011-10" db="EMBL/GenBank/DDBJ databases">
        <authorList>
            <consortium name="Soft-shell Turtle Genome Consortium"/>
        </authorList>
    </citation>
    <scope>NUCLEOTIDE SEQUENCE [LARGE SCALE GENOMIC DNA]</scope>
    <source>
        <strain evidence="5">Daiwa-1</strain>
    </source>
</reference>
<dbReference type="EMBL" id="AGCU01097223">
    <property type="status" value="NOT_ANNOTATED_CDS"/>
    <property type="molecule type" value="Genomic_DNA"/>
</dbReference>
<keyword evidence="2" id="KW-0430">Lectin</keyword>
<organism evidence="4 5">
    <name type="scientific">Pelodiscus sinensis</name>
    <name type="common">Chinese softshell turtle</name>
    <name type="synonym">Trionyx sinensis</name>
    <dbReference type="NCBI Taxonomy" id="13735"/>
    <lineage>
        <taxon>Eukaryota</taxon>
        <taxon>Metazoa</taxon>
        <taxon>Chordata</taxon>
        <taxon>Craniata</taxon>
        <taxon>Vertebrata</taxon>
        <taxon>Euteleostomi</taxon>
        <taxon>Archelosauria</taxon>
        <taxon>Testudinata</taxon>
        <taxon>Testudines</taxon>
        <taxon>Cryptodira</taxon>
        <taxon>Trionychia</taxon>
        <taxon>Trionychidae</taxon>
        <taxon>Pelodiscus</taxon>
    </lineage>
</organism>
<evidence type="ECO:0000313" key="4">
    <source>
        <dbReference type="Ensembl" id="ENSPSIP00000005994.1"/>
    </source>
</evidence>
<dbReference type="PANTHER" id="PTHR33589">
    <property type="entry name" value="OS11G0524900 PROTEIN"/>
    <property type="match status" value="1"/>
</dbReference>
<dbReference type="HOGENOM" id="CLU_104246_0_0_1"/>
<proteinExistence type="predicted"/>
<dbReference type="GO" id="GO:0030246">
    <property type="term" value="F:carbohydrate binding"/>
    <property type="evidence" value="ECO:0007669"/>
    <property type="project" value="UniProtKB-KW"/>
</dbReference>
<keyword evidence="1" id="KW-0732">Signal</keyword>
<dbReference type="Ensembl" id="ENSPSIT00000006029.1">
    <property type="protein sequence ID" value="ENSPSIP00000005994.1"/>
    <property type="gene ID" value="ENSPSIG00000005563.1"/>
</dbReference>
<dbReference type="InterPro" id="IPR001229">
    <property type="entry name" value="Jacalin-like_lectin_dom"/>
</dbReference>
<keyword evidence="5" id="KW-1185">Reference proteome</keyword>
<protein>
    <recommendedName>
        <fullName evidence="3">Jacalin-type lectin domain-containing protein</fullName>
    </recommendedName>
</protein>
<dbReference type="Pfam" id="PF01419">
    <property type="entry name" value="Jacalin"/>
    <property type="match status" value="1"/>
</dbReference>
<evidence type="ECO:0000256" key="1">
    <source>
        <dbReference type="ARBA" id="ARBA00022729"/>
    </source>
</evidence>